<feature type="compositionally biased region" description="Polar residues" evidence="1">
    <location>
        <begin position="580"/>
        <end position="589"/>
    </location>
</feature>
<feature type="compositionally biased region" description="Basic and acidic residues" evidence="1">
    <location>
        <begin position="132"/>
        <end position="151"/>
    </location>
</feature>
<dbReference type="Proteomes" id="UP001433268">
    <property type="component" value="Unassembled WGS sequence"/>
</dbReference>
<evidence type="ECO:0000313" key="2">
    <source>
        <dbReference type="EMBL" id="KAK8094739.1"/>
    </source>
</evidence>
<evidence type="ECO:0000313" key="3">
    <source>
        <dbReference type="Proteomes" id="UP001433268"/>
    </source>
</evidence>
<feature type="region of interest" description="Disordered" evidence="1">
    <location>
        <begin position="124"/>
        <end position="640"/>
    </location>
</feature>
<dbReference type="RefSeq" id="XP_066675512.1">
    <property type="nucleotide sequence ID" value="XM_066805739.1"/>
</dbReference>
<protein>
    <submittedName>
        <fullName evidence="2">Serine/arginine repetitive matrix protein 1</fullName>
    </submittedName>
</protein>
<feature type="compositionally biased region" description="Low complexity" evidence="1">
    <location>
        <begin position="414"/>
        <end position="425"/>
    </location>
</feature>
<organism evidence="2 3">
    <name type="scientific">Apiospora hydei</name>
    <dbReference type="NCBI Taxonomy" id="1337664"/>
    <lineage>
        <taxon>Eukaryota</taxon>
        <taxon>Fungi</taxon>
        <taxon>Dikarya</taxon>
        <taxon>Ascomycota</taxon>
        <taxon>Pezizomycotina</taxon>
        <taxon>Sordariomycetes</taxon>
        <taxon>Xylariomycetidae</taxon>
        <taxon>Amphisphaeriales</taxon>
        <taxon>Apiosporaceae</taxon>
        <taxon>Apiospora</taxon>
    </lineage>
</organism>
<feature type="region of interest" description="Disordered" evidence="1">
    <location>
        <begin position="1"/>
        <end position="26"/>
    </location>
</feature>
<feature type="compositionally biased region" description="Basic and acidic residues" evidence="1">
    <location>
        <begin position="217"/>
        <end position="226"/>
    </location>
</feature>
<feature type="compositionally biased region" description="Basic and acidic residues" evidence="1">
    <location>
        <begin position="403"/>
        <end position="412"/>
    </location>
</feature>
<dbReference type="GeneID" id="92038799"/>
<comment type="caution">
    <text evidence="2">The sequence shown here is derived from an EMBL/GenBank/DDBJ whole genome shotgun (WGS) entry which is preliminary data.</text>
</comment>
<feature type="compositionally biased region" description="Basic and acidic residues" evidence="1">
    <location>
        <begin position="1"/>
        <end position="13"/>
    </location>
</feature>
<feature type="compositionally biased region" description="Basic residues" evidence="1">
    <location>
        <begin position="187"/>
        <end position="201"/>
    </location>
</feature>
<reference evidence="2 3" key="1">
    <citation type="submission" date="2023-01" db="EMBL/GenBank/DDBJ databases">
        <title>Analysis of 21 Apiospora genomes using comparative genomics revels a genus with tremendous synthesis potential of carbohydrate active enzymes and secondary metabolites.</title>
        <authorList>
            <person name="Sorensen T."/>
        </authorList>
    </citation>
    <scope>NUCLEOTIDE SEQUENCE [LARGE SCALE GENOMIC DNA]</scope>
    <source>
        <strain evidence="2 3">CBS 114990</strain>
    </source>
</reference>
<feature type="compositionally biased region" description="Polar residues" evidence="1">
    <location>
        <begin position="600"/>
        <end position="625"/>
    </location>
</feature>
<feature type="compositionally biased region" description="Low complexity" evidence="1">
    <location>
        <begin position="482"/>
        <end position="492"/>
    </location>
</feature>
<feature type="compositionally biased region" description="Basic and acidic residues" evidence="1">
    <location>
        <begin position="511"/>
        <end position="529"/>
    </location>
</feature>
<accession>A0ABR1XDN3</accession>
<sequence>MERDSRSRREGTREMATSHGDIKGGPAHFDDANLSTPFERGVTKSACCKQECMPPIRTATFSLMIVAYMYGGNKSFGCRTDLMTVVTGRRDAKREFVAAANACLPNTDRVAVFRYDDGEVTRYGAGESYRPFNDRADRERPERPERPDRRPRSPPRPVRSPPPRERARTPPALDNDRYIPDRDRDRTPRRRSRSPGRFRRDRSREREADRPAAGGDSWRRPRERTRSPARRPSPPPQRRSPLRRSSPPPRRFSPRRDIRDDRDRPRSPRRVYDSARSQHPDPYFQRPPASFPANIRSHPNSPQPRVPYHNSPLPPRCLALRRPQNSPDKRHAHQSSNFGNDFVPANAGRNTVSNMAYRGRSRSPLDRDRGRDFRDLRDRERRSPGRRPSPPGPRTNNFRRRSPSMDRRDDRFGPPSRRQSPPRESAVSSAIQSRDISRRTSPHPISARSDDRSRPQSPLPSRPLSRSSYHAPGRDRSPVRGPPAADSTTTPARSPPRGPAGYRAPPTGPRDNGRDMRDSRDARDQRRESVSASQSRPAPVPAGPSGRHGMPSPSNPPSGPRGFAAPRGGGFGRGGGRGSNWGTTIQSRNIPPANGPASATAASSNIPTGPRASQTSLSVPSTPVSQPKPFNPPKGPSADLSTKRLSFAEQLVASLPPIIPGGKVDPSQLPLHTGVLPELQTHYNQLKEEEEKIRIDSYAKQEKLRKSLAHWDKLEREAKVMELRSTLSEQSLAKVSGDGVGGAAF</sequence>
<gene>
    <name evidence="2" type="ORF">PG997_001424</name>
</gene>
<dbReference type="EMBL" id="JAQQWN010000002">
    <property type="protein sequence ID" value="KAK8094739.1"/>
    <property type="molecule type" value="Genomic_DNA"/>
</dbReference>
<feature type="compositionally biased region" description="Gly residues" evidence="1">
    <location>
        <begin position="567"/>
        <end position="579"/>
    </location>
</feature>
<feature type="compositionally biased region" description="Basic and acidic residues" evidence="1">
    <location>
        <begin position="162"/>
        <end position="186"/>
    </location>
</feature>
<name>A0ABR1XDN3_9PEZI</name>
<evidence type="ECO:0000256" key="1">
    <source>
        <dbReference type="SAM" id="MobiDB-lite"/>
    </source>
</evidence>
<feature type="compositionally biased region" description="Basic and acidic residues" evidence="1">
    <location>
        <begin position="254"/>
        <end position="279"/>
    </location>
</feature>
<keyword evidence="3" id="KW-1185">Reference proteome</keyword>
<proteinExistence type="predicted"/>
<feature type="compositionally biased region" description="Basic and acidic residues" evidence="1">
    <location>
        <begin position="363"/>
        <end position="383"/>
    </location>
</feature>